<evidence type="ECO:0000256" key="3">
    <source>
        <dbReference type="ARBA" id="ARBA00022857"/>
    </source>
</evidence>
<keyword evidence="3" id="KW-0521">NADP</keyword>
<feature type="binding site" evidence="6">
    <location>
        <begin position="141"/>
        <end position="147"/>
    </location>
    <ligand>
        <name>(6S)-NADPHX</name>
        <dbReference type="ChEBI" id="CHEBI:64076"/>
    </ligand>
</feature>
<comment type="similarity">
    <text evidence="6">Belongs to the NnrD/CARKD family.</text>
</comment>
<evidence type="ECO:0000256" key="1">
    <source>
        <dbReference type="ARBA" id="ARBA00022741"/>
    </source>
</evidence>
<feature type="binding site" evidence="6">
    <location>
        <position position="210"/>
    </location>
    <ligand>
        <name>(6S)-NADPHX</name>
        <dbReference type="ChEBI" id="CHEBI:64076"/>
    </ligand>
</feature>
<keyword evidence="1 6" id="KW-0547">Nucleotide-binding</keyword>
<name>A0A6B2LAY6_9EUKA</name>
<dbReference type="PANTHER" id="PTHR12592:SF0">
    <property type="entry name" value="ATP-DEPENDENT (S)-NAD(P)H-HYDRATE DEHYDRATASE"/>
    <property type="match status" value="1"/>
</dbReference>
<dbReference type="Pfam" id="PF01256">
    <property type="entry name" value="Carb_kinase"/>
    <property type="match status" value="1"/>
</dbReference>
<evidence type="ECO:0000256" key="4">
    <source>
        <dbReference type="ARBA" id="ARBA00023027"/>
    </source>
</evidence>
<comment type="catalytic activity">
    <reaction evidence="6">
        <text>(6S)-NADHX + ATP = ADP + phosphate + NADH + H(+)</text>
        <dbReference type="Rhea" id="RHEA:19017"/>
        <dbReference type="ChEBI" id="CHEBI:15378"/>
        <dbReference type="ChEBI" id="CHEBI:30616"/>
        <dbReference type="ChEBI" id="CHEBI:43474"/>
        <dbReference type="ChEBI" id="CHEBI:57945"/>
        <dbReference type="ChEBI" id="CHEBI:64074"/>
        <dbReference type="ChEBI" id="CHEBI:456216"/>
        <dbReference type="EC" id="4.2.1.93"/>
    </reaction>
</comment>
<dbReference type="InterPro" id="IPR000631">
    <property type="entry name" value="CARKD"/>
</dbReference>
<organism evidence="8">
    <name type="scientific">Arcella intermedia</name>
    <dbReference type="NCBI Taxonomy" id="1963864"/>
    <lineage>
        <taxon>Eukaryota</taxon>
        <taxon>Amoebozoa</taxon>
        <taxon>Tubulinea</taxon>
        <taxon>Elardia</taxon>
        <taxon>Arcellinida</taxon>
        <taxon>Sphaerothecina</taxon>
        <taxon>Arcellidae</taxon>
        <taxon>Arcella</taxon>
    </lineage>
</organism>
<dbReference type="SUPFAM" id="SSF53613">
    <property type="entry name" value="Ribokinase-like"/>
    <property type="match status" value="1"/>
</dbReference>
<evidence type="ECO:0000256" key="2">
    <source>
        <dbReference type="ARBA" id="ARBA00022840"/>
    </source>
</evidence>
<dbReference type="GO" id="GO:0047453">
    <property type="term" value="F:ATP-dependent NAD(P)H-hydrate dehydratase activity"/>
    <property type="evidence" value="ECO:0007669"/>
    <property type="project" value="UniProtKB-UniRule"/>
</dbReference>
<keyword evidence="6" id="KW-0597">Phosphoprotein</keyword>
<feature type="domain" description="YjeF C-terminal" evidence="7">
    <location>
        <begin position="1"/>
        <end position="284"/>
    </location>
</feature>
<dbReference type="CDD" id="cd01171">
    <property type="entry name" value="YXKO-related"/>
    <property type="match status" value="1"/>
</dbReference>
<dbReference type="EMBL" id="GIBP01005136">
    <property type="protein sequence ID" value="NDV34105.1"/>
    <property type="molecule type" value="Transcribed_RNA"/>
</dbReference>
<evidence type="ECO:0000256" key="5">
    <source>
        <dbReference type="ARBA" id="ARBA00023239"/>
    </source>
</evidence>
<proteinExistence type="inferred from homology"/>
<feature type="binding site" evidence="6">
    <location>
        <begin position="181"/>
        <end position="185"/>
    </location>
    <ligand>
        <name>ATP</name>
        <dbReference type="ChEBI" id="CHEBI:30616"/>
    </ligand>
</feature>
<evidence type="ECO:0000259" key="7">
    <source>
        <dbReference type="PROSITE" id="PS51383"/>
    </source>
</evidence>
<dbReference type="InterPro" id="IPR017953">
    <property type="entry name" value="Carbohydrate_kinase_pred_CS"/>
</dbReference>
<sequence length="289" mass="31440">MGGSFEYTGAPYIAAISALKTGADLSFVFCSRDAGTAIKSYGPEIIVLPSLRTQQEAENDKHPQTSQQIVSDVMSWVKRLHVLVVGPGLGRDQLMQETTKGIIDGAKKSNIPLVIDADALWAVENDPSLVQDYKPAILTPNINEFRRICTRVLSRDVTNEDRNATVMELAKKLGYVTIVSKGPTDIISDGNIVVECSQESSPRRVGGQGDVLAGTIGTFVAWANREDLQISPAQNETAISKWVLAAYGGCTLTRDSAKTSFSLKKRSMVAYDLVEVLGPSFFNLFEHKL</sequence>
<keyword evidence="2 6" id="KW-0067">ATP-binding</keyword>
<dbReference type="NCBIfam" id="TIGR00196">
    <property type="entry name" value="yjeF_cterm"/>
    <property type="match status" value="1"/>
</dbReference>
<accession>A0A6B2LAY6</accession>
<dbReference type="Gene3D" id="3.40.1190.20">
    <property type="match status" value="1"/>
</dbReference>
<comment type="cofactor">
    <cofactor evidence="6">
        <name>Mg(2+)</name>
        <dbReference type="ChEBI" id="CHEBI:18420"/>
    </cofactor>
</comment>
<comment type="catalytic activity">
    <reaction evidence="6">
        <text>(6S)-NADPHX + ATP = ADP + phosphate + NADPH + H(+)</text>
        <dbReference type="Rhea" id="RHEA:32231"/>
        <dbReference type="ChEBI" id="CHEBI:15378"/>
        <dbReference type="ChEBI" id="CHEBI:30616"/>
        <dbReference type="ChEBI" id="CHEBI:43474"/>
        <dbReference type="ChEBI" id="CHEBI:57783"/>
        <dbReference type="ChEBI" id="CHEBI:64076"/>
        <dbReference type="ChEBI" id="CHEBI:456216"/>
        <dbReference type="EC" id="4.2.1.93"/>
    </reaction>
</comment>
<dbReference type="PANTHER" id="PTHR12592">
    <property type="entry name" value="ATP-DEPENDENT (S)-NAD(P)H-HYDRATE DEHYDRATASE FAMILY MEMBER"/>
    <property type="match status" value="1"/>
</dbReference>
<dbReference type="HAMAP" id="MF_01965">
    <property type="entry name" value="NADHX_dehydratase"/>
    <property type="match status" value="1"/>
</dbReference>
<dbReference type="GO" id="GO:0046496">
    <property type="term" value="P:nicotinamide nucleotide metabolic process"/>
    <property type="evidence" value="ECO:0007669"/>
    <property type="project" value="UniProtKB-UniRule"/>
</dbReference>
<protein>
    <recommendedName>
        <fullName evidence="6">ATP-dependent (S)-NAD(P)H-hydrate dehydratase</fullName>
        <ecNumber evidence="6">4.2.1.93</ecNumber>
    </recommendedName>
    <alternativeName>
        <fullName evidence="6">ATP-dependent NAD(P)HX dehydratase</fullName>
    </alternativeName>
</protein>
<feature type="binding site" evidence="6">
    <location>
        <position position="88"/>
    </location>
    <ligand>
        <name>(6S)-NADPHX</name>
        <dbReference type="ChEBI" id="CHEBI:64076"/>
    </ligand>
</feature>
<dbReference type="GO" id="GO:0005524">
    <property type="term" value="F:ATP binding"/>
    <property type="evidence" value="ECO:0007669"/>
    <property type="project" value="UniProtKB-KW"/>
</dbReference>
<feature type="binding site" evidence="6">
    <location>
        <begin position="200"/>
        <end position="209"/>
    </location>
    <ligand>
        <name>ATP</name>
        <dbReference type="ChEBI" id="CHEBI:30616"/>
    </ligand>
</feature>
<keyword evidence="5 6" id="KW-0456">Lyase</keyword>
<evidence type="ECO:0000256" key="6">
    <source>
        <dbReference type="HAMAP-Rule" id="MF_03157"/>
    </source>
</evidence>
<reference evidence="8" key="1">
    <citation type="journal article" date="2020" name="J. Eukaryot. Microbiol.">
        <title>De novo Sequencing, Assembly and Annotation of the Transcriptome for the Free-Living Testate Amoeba Arcella intermedia.</title>
        <authorList>
            <person name="Ribeiro G.M."/>
            <person name="Porfirio-Sousa A.L."/>
            <person name="Maurer-Alcala X.X."/>
            <person name="Katz L.A."/>
            <person name="Lahr D.J.G."/>
        </authorList>
    </citation>
    <scope>NUCLEOTIDE SEQUENCE</scope>
</reference>
<comment type="function">
    <text evidence="6">Catalyzes the dehydration of the S-form of NAD(P)HX at the expense of ATP, which is converted to ADP. Together with NAD(P)HX epimerase, which catalyzes the epimerization of the S- and R-forms, the enzyme allows the repair of both epimers of NAD(P)HX, a damaged form of NAD(P)H that is a result of enzymatic or heat-dependent hydration.</text>
</comment>
<dbReference type="InterPro" id="IPR029056">
    <property type="entry name" value="Ribokinase-like"/>
</dbReference>
<dbReference type="PROSITE" id="PS51383">
    <property type="entry name" value="YJEF_C_3"/>
    <property type="match status" value="1"/>
</dbReference>
<dbReference type="GO" id="GO:0110051">
    <property type="term" value="P:metabolite repair"/>
    <property type="evidence" value="ECO:0007669"/>
    <property type="project" value="TreeGrafter"/>
</dbReference>
<dbReference type="EC" id="4.2.1.93" evidence="6"/>
<keyword evidence="4 6" id="KW-0520">NAD</keyword>
<evidence type="ECO:0000313" key="8">
    <source>
        <dbReference type="EMBL" id="NDV34105.1"/>
    </source>
</evidence>
<dbReference type="PROSITE" id="PS01050">
    <property type="entry name" value="YJEF_C_2"/>
    <property type="match status" value="1"/>
</dbReference>
<dbReference type="AlphaFoldDB" id="A0A6B2LAY6"/>